<dbReference type="PANTHER" id="PTHR43628:SF1">
    <property type="entry name" value="CHITIN SYNTHASE REGULATORY FACTOR 2-RELATED"/>
    <property type="match status" value="1"/>
</dbReference>
<proteinExistence type="predicted"/>
<evidence type="ECO:0000313" key="3">
    <source>
        <dbReference type="Proteomes" id="UP000022910"/>
    </source>
</evidence>
<dbReference type="HOGENOM" id="CLU_000288_97_3_1"/>
<dbReference type="InterPro" id="IPR052945">
    <property type="entry name" value="Mitotic_Regulator"/>
</dbReference>
<dbReference type="InterPro" id="IPR000719">
    <property type="entry name" value="Prot_kinase_dom"/>
</dbReference>
<dbReference type="SUPFAM" id="SSF56112">
    <property type="entry name" value="Protein kinase-like (PK-like)"/>
    <property type="match status" value="1"/>
</dbReference>
<dbReference type="InterPro" id="IPR011990">
    <property type="entry name" value="TPR-like_helical_dom_sf"/>
</dbReference>
<dbReference type="STRING" id="1432141.A0A015IS73"/>
<accession>A0A015IS73</accession>
<gene>
    <name evidence="2" type="ORF">RirG_183410</name>
</gene>
<dbReference type="Pfam" id="PF07714">
    <property type="entry name" value="PK_Tyr_Ser-Thr"/>
    <property type="match status" value="1"/>
</dbReference>
<dbReference type="SUPFAM" id="SSF81901">
    <property type="entry name" value="HCP-like"/>
    <property type="match status" value="5"/>
</dbReference>
<dbReference type="InterPro" id="IPR011009">
    <property type="entry name" value="Kinase-like_dom_sf"/>
</dbReference>
<dbReference type="PANTHER" id="PTHR43628">
    <property type="entry name" value="ACTIVATOR OF C KINASE PROTEIN 1-RELATED"/>
    <property type="match status" value="1"/>
</dbReference>
<reference evidence="2 3" key="1">
    <citation type="submission" date="2014-02" db="EMBL/GenBank/DDBJ databases">
        <title>Single nucleus genome sequencing reveals high similarity among nuclei of an endomycorrhizal fungus.</title>
        <authorList>
            <person name="Lin K."/>
            <person name="Geurts R."/>
            <person name="Zhang Z."/>
            <person name="Limpens E."/>
            <person name="Saunders D.G."/>
            <person name="Mu D."/>
            <person name="Pang E."/>
            <person name="Cao H."/>
            <person name="Cha H."/>
            <person name="Lin T."/>
            <person name="Zhou Q."/>
            <person name="Shang Y."/>
            <person name="Li Y."/>
            <person name="Ivanov S."/>
            <person name="Sharma T."/>
            <person name="Velzen R.V."/>
            <person name="Ruijter N.D."/>
            <person name="Aanen D.K."/>
            <person name="Win J."/>
            <person name="Kamoun S."/>
            <person name="Bisseling T."/>
            <person name="Huang S."/>
        </authorList>
    </citation>
    <scope>NUCLEOTIDE SEQUENCE [LARGE SCALE GENOMIC DNA]</scope>
    <source>
        <strain evidence="3">DAOM197198w</strain>
    </source>
</reference>
<dbReference type="GO" id="GO:0005524">
    <property type="term" value="F:ATP binding"/>
    <property type="evidence" value="ECO:0007669"/>
    <property type="project" value="InterPro"/>
</dbReference>
<name>A0A015IS73_RHIIW</name>
<dbReference type="GO" id="GO:0004672">
    <property type="term" value="F:protein kinase activity"/>
    <property type="evidence" value="ECO:0007669"/>
    <property type="project" value="InterPro"/>
</dbReference>
<keyword evidence="3" id="KW-1185">Reference proteome</keyword>
<dbReference type="Gene3D" id="1.10.510.10">
    <property type="entry name" value="Transferase(Phosphotransferase) domain 1"/>
    <property type="match status" value="1"/>
</dbReference>
<dbReference type="SMART" id="SM00671">
    <property type="entry name" value="SEL1"/>
    <property type="match status" value="15"/>
</dbReference>
<comment type="caution">
    <text evidence="2">The sequence shown here is derived from an EMBL/GenBank/DDBJ whole genome shotgun (WGS) entry which is preliminary data.</text>
</comment>
<dbReference type="InterPro" id="IPR001245">
    <property type="entry name" value="Ser-Thr/Tyr_kinase_cat_dom"/>
</dbReference>
<dbReference type="PRINTS" id="PR00109">
    <property type="entry name" value="TYRKINASE"/>
</dbReference>
<dbReference type="EMBL" id="JEMT01026061">
    <property type="protein sequence ID" value="EXX60052.1"/>
    <property type="molecule type" value="Genomic_DNA"/>
</dbReference>
<organism evidence="2 3">
    <name type="scientific">Rhizophagus irregularis (strain DAOM 197198w)</name>
    <name type="common">Glomus intraradices</name>
    <dbReference type="NCBI Taxonomy" id="1432141"/>
    <lineage>
        <taxon>Eukaryota</taxon>
        <taxon>Fungi</taxon>
        <taxon>Fungi incertae sedis</taxon>
        <taxon>Mucoromycota</taxon>
        <taxon>Glomeromycotina</taxon>
        <taxon>Glomeromycetes</taxon>
        <taxon>Glomerales</taxon>
        <taxon>Glomeraceae</taxon>
        <taxon>Rhizophagus</taxon>
    </lineage>
</organism>
<dbReference type="PROSITE" id="PS50011">
    <property type="entry name" value="PROTEIN_KINASE_DOM"/>
    <property type="match status" value="1"/>
</dbReference>
<dbReference type="Pfam" id="PF08238">
    <property type="entry name" value="Sel1"/>
    <property type="match status" value="16"/>
</dbReference>
<evidence type="ECO:0000313" key="2">
    <source>
        <dbReference type="EMBL" id="EXX60052.1"/>
    </source>
</evidence>
<feature type="domain" description="Protein kinase" evidence="1">
    <location>
        <begin position="715"/>
        <end position="976"/>
    </location>
</feature>
<evidence type="ECO:0000259" key="1">
    <source>
        <dbReference type="PROSITE" id="PS50011"/>
    </source>
</evidence>
<sequence>MSKRLPEEQEYNDTILCEEETDMEIDTYEAEKEANAKNYASSWYQKAASGDIRAQYNLGMCYEIGFGVKEDKFEAFQWYQKVTENGNNNAQNKLYQKATEKVDKEMKYILDLFYKSNGIKMDKFEAYNQNQIMASAQNKLGIFYEYGFGVENSIFYENGIGVKDDQIEAFKWIKKAAEQGCDFAQNKLGIYYKYGIGVEEDEFKAFYWYQKATENGNKNAFLNLGICYKDGIGIEKDEVKAFNWYAKAAGNENSDAQNELGLRYIWGIGIEKNEAKAFLCFQEAASKGHSNAQYNLGLCYEEGIGTSKDLEEAFYWYHETAKNEEVNIEAQNKLGSFYEYGIGTEKDEEIAFYWYQEAAENGNKDAQYNLGNCYEHGIGIEKDKVKAFYWHQEAAENENEKAQFNLAAKNGENKAFGLIKSLAEKEYNSAQNSLGFFYENGICIEKDENKAFYWYQKAAINGNEEAQFNLAAENGNKEAQFNLGIYYEDGTSIEKDLKKAFYWYQKSAENKDINAQNKLGSFYEHGTGIERNEIKAFKWYQKAAENGNISAQYNLGTCFNNGIGIEKDEIKSFKWYHKAAENGNKEAQNKLGSFYEDGIGIEKDEIKAFKWYQKAAKNGNKNAQYNLGKCYEYGVGIKKDEVKAFKWYKESAEQDFSNAQNKLGFFYKSGKGVGKNMEKAIYWFKKAEKGFEDATGWIKNTLEYEKIKHIPCNELKSAVSLHAGGFGHVTRAVWTKTNDYVVCKKLTNTTDIKHGLLDAFIHELKIHLHLDYCDRIVRCLGISTDQRTNEYLLVMQYANGGDLQNYLKKNFKNLTWNDKKKLAFQIADGLNYLHNENVLHRDLHSKNVVIHENNAKITDFGISKFQNNQSSTVYIGNFGVVAYMEPKRILDPSYKYTKSSDIYSFGVLMWEISSGYPPFKDHDNKVALAISINTGIREVAVPNTPDDYEKLYKNCWNQEPEQRPNINEVLDEFERMDFGINVKNKSVTVSMRDDTYLGSELQTSKNGNKSLDYAQSSGLCIEINEMELD</sequence>
<dbReference type="AlphaFoldDB" id="A0A015IS73"/>
<protein>
    <submittedName>
        <fullName evidence="2">Skt5p</fullName>
    </submittedName>
</protein>
<dbReference type="Gene3D" id="1.25.40.10">
    <property type="entry name" value="Tetratricopeptide repeat domain"/>
    <property type="match status" value="6"/>
</dbReference>
<dbReference type="OrthoDB" id="10261027at2759"/>
<dbReference type="Proteomes" id="UP000022910">
    <property type="component" value="Unassembled WGS sequence"/>
</dbReference>
<dbReference type="InterPro" id="IPR006597">
    <property type="entry name" value="Sel1-like"/>
</dbReference>